<keyword evidence="1" id="KW-0378">Hydrolase</keyword>
<accession>A0A066TNH3</accession>
<dbReference type="NCBIfam" id="TIGR01414">
    <property type="entry name" value="autotrans_barl"/>
    <property type="match status" value="1"/>
</dbReference>
<dbReference type="GO" id="GO:0008233">
    <property type="term" value="F:peptidase activity"/>
    <property type="evidence" value="ECO:0007669"/>
    <property type="project" value="UniProtKB-KW"/>
</dbReference>
<dbReference type="EMBL" id="JFZV01000001">
    <property type="protein sequence ID" value="KDN15776.1"/>
    <property type="molecule type" value="Genomic_DNA"/>
</dbReference>
<gene>
    <name evidence="1" type="ORF">SALWKB29_0195</name>
</gene>
<dbReference type="SUPFAM" id="SSF103515">
    <property type="entry name" value="Autotransporter"/>
    <property type="match status" value="1"/>
</dbReference>
<keyword evidence="2" id="KW-1185">Reference proteome</keyword>
<dbReference type="Gene3D" id="2.40.128.130">
    <property type="entry name" value="Autotransporter beta-domain"/>
    <property type="match status" value="1"/>
</dbReference>
<dbReference type="Pfam" id="PF03797">
    <property type="entry name" value="Autotransporter"/>
    <property type="match status" value="1"/>
</dbReference>
<organism evidence="1 2">
    <name type="scientific">Snodgrassella communis</name>
    <dbReference type="NCBI Taxonomy" id="2946699"/>
    <lineage>
        <taxon>Bacteria</taxon>
        <taxon>Pseudomonadati</taxon>
        <taxon>Pseudomonadota</taxon>
        <taxon>Betaproteobacteria</taxon>
        <taxon>Neisseriales</taxon>
        <taxon>Neisseriaceae</taxon>
        <taxon>Snodgrassella</taxon>
    </lineage>
</organism>
<keyword evidence="1" id="KW-0645">Protease</keyword>
<dbReference type="InterPro" id="IPR005546">
    <property type="entry name" value="Autotransporte_beta"/>
</dbReference>
<evidence type="ECO:0000313" key="1">
    <source>
        <dbReference type="EMBL" id="KDN15776.1"/>
    </source>
</evidence>
<reference evidence="1 2" key="1">
    <citation type="submission" date="2014-03" db="EMBL/GenBank/DDBJ databases">
        <title>The genomes of two eusocial bee gut symbionts.</title>
        <authorList>
            <person name="Kwong W.K."/>
            <person name="Engel P."/>
            <person name="Koch H."/>
            <person name="Moran N.A."/>
        </authorList>
    </citation>
    <scope>NUCLEOTIDE SEQUENCE [LARGE SCALE GENOMIC DNA]</scope>
    <source>
        <strain evidence="2">wkB29</strain>
    </source>
</reference>
<proteinExistence type="predicted"/>
<dbReference type="PROSITE" id="PS51208">
    <property type="entry name" value="AUTOTRANSPORTER"/>
    <property type="match status" value="1"/>
</dbReference>
<name>A0A066TNH3_9NEIS</name>
<dbReference type="GO" id="GO:0019867">
    <property type="term" value="C:outer membrane"/>
    <property type="evidence" value="ECO:0007669"/>
    <property type="project" value="InterPro"/>
</dbReference>
<dbReference type="Proteomes" id="UP000027170">
    <property type="component" value="Unassembled WGS sequence"/>
</dbReference>
<dbReference type="InterPro" id="IPR006315">
    <property type="entry name" value="OM_autotransptr_brl_dom"/>
</dbReference>
<dbReference type="AlphaFoldDB" id="A0A066TNH3"/>
<dbReference type="GO" id="GO:0006508">
    <property type="term" value="P:proteolysis"/>
    <property type="evidence" value="ECO:0007669"/>
    <property type="project" value="UniProtKB-KW"/>
</dbReference>
<comment type="caution">
    <text evidence="1">The sequence shown here is derived from an EMBL/GenBank/DDBJ whole genome shotgun (WGS) entry which is preliminary data.</text>
</comment>
<evidence type="ECO:0000313" key="2">
    <source>
        <dbReference type="Proteomes" id="UP000027170"/>
    </source>
</evidence>
<sequence>MKYDYLQQNSFTEDGAHGFGLHAKKLNKEVIAGTANLLAQYRFDIKDTLYSIFGSVGVEHDFQDRDYATRGGFAGMHSNEKAGRWSSAKTRWNTAVGSNIQIGRNINAGIQYQYENGNHWHSNSAKVNLNIHF</sequence>
<dbReference type="InterPro" id="IPR036709">
    <property type="entry name" value="Autotransporte_beta_dom_sf"/>
</dbReference>
<dbReference type="eggNOG" id="ENOG502ZE3P">
    <property type="taxonomic scope" value="Bacteria"/>
</dbReference>
<protein>
    <submittedName>
        <fullName evidence="1">Autotransporter subtilisin-like protease</fullName>
    </submittedName>
</protein>